<evidence type="ECO:0000256" key="5">
    <source>
        <dbReference type="ARBA" id="ARBA00022840"/>
    </source>
</evidence>
<keyword evidence="6 10" id="KW-0648">Protein biosynthesis</keyword>
<keyword evidence="7 10" id="KW-0030">Aminoacyl-tRNA synthetase</keyword>
<dbReference type="FunFam" id="1.10.240.10:FF:000005">
    <property type="entry name" value="Tryptophan--tRNA ligase"/>
    <property type="match status" value="1"/>
</dbReference>
<evidence type="ECO:0000256" key="7">
    <source>
        <dbReference type="ARBA" id="ARBA00023146"/>
    </source>
</evidence>
<accession>A0A933I7J7</accession>
<proteinExistence type="inferred from homology"/>
<gene>
    <name evidence="11" type="primary">trpS</name>
    <name evidence="11" type="ORF">HY768_02465</name>
</gene>
<dbReference type="GO" id="GO:0004830">
    <property type="term" value="F:tryptophan-tRNA ligase activity"/>
    <property type="evidence" value="ECO:0007669"/>
    <property type="project" value="UniProtKB-UniRule"/>
</dbReference>
<dbReference type="GO" id="GO:0005524">
    <property type="term" value="F:ATP binding"/>
    <property type="evidence" value="ECO:0007669"/>
    <property type="project" value="UniProtKB-KW"/>
</dbReference>
<dbReference type="InterPro" id="IPR001412">
    <property type="entry name" value="aa-tRNA-synth_I_CS"/>
</dbReference>
<dbReference type="PANTHER" id="PTHR43766">
    <property type="entry name" value="TRYPTOPHAN--TRNA LIGASE, MITOCHONDRIAL"/>
    <property type="match status" value="1"/>
</dbReference>
<dbReference type="InterPro" id="IPR050203">
    <property type="entry name" value="Trp-tRNA_synthetase"/>
</dbReference>
<evidence type="ECO:0000256" key="10">
    <source>
        <dbReference type="RuleBase" id="RU363036"/>
    </source>
</evidence>
<dbReference type="InterPro" id="IPR014729">
    <property type="entry name" value="Rossmann-like_a/b/a_fold"/>
</dbReference>
<dbReference type="GO" id="GO:0006436">
    <property type="term" value="P:tryptophanyl-tRNA aminoacylation"/>
    <property type="evidence" value="ECO:0007669"/>
    <property type="project" value="UniProtKB-UniRule"/>
</dbReference>
<keyword evidence="3 10" id="KW-0436">Ligase</keyword>
<dbReference type="AlphaFoldDB" id="A0A933I7J7"/>
<dbReference type="FunFam" id="3.40.50.620:FF:000094">
    <property type="entry name" value="Tryptophan--tRNA ligase"/>
    <property type="match status" value="1"/>
</dbReference>
<evidence type="ECO:0000313" key="12">
    <source>
        <dbReference type="Proteomes" id="UP000736328"/>
    </source>
</evidence>
<dbReference type="GO" id="GO:0005829">
    <property type="term" value="C:cytosol"/>
    <property type="evidence" value="ECO:0007669"/>
    <property type="project" value="TreeGrafter"/>
</dbReference>
<evidence type="ECO:0000256" key="6">
    <source>
        <dbReference type="ARBA" id="ARBA00022917"/>
    </source>
</evidence>
<dbReference type="SUPFAM" id="SSF52374">
    <property type="entry name" value="Nucleotidylyl transferase"/>
    <property type="match status" value="1"/>
</dbReference>
<evidence type="ECO:0000256" key="8">
    <source>
        <dbReference type="ARBA" id="ARBA00049929"/>
    </source>
</evidence>
<keyword evidence="4 10" id="KW-0547">Nucleotide-binding</keyword>
<comment type="similarity">
    <text evidence="1 10">Belongs to the class-I aminoacyl-tRNA synthetase family.</text>
</comment>
<sequence length="331" mass="36693">MKRILTGDRPTGPLHIGHYFGSLVERVKLQDQYETYVLIADVQALTDNFDAPQKVHDNIIEVTLDNLAAGIDPNKSTIVIQSKLPAIADLTIFFMNLVTVARVGRNPTVKEEIKQKGFGESLPFGFYAYPVSQAADILAFNADLVPVGDDQLPMIEMTREIARDFNRIYGQVFVEPEAKVGSFGRIKGFDGNAKMSKSLNNSIELKDSEEETAKKIMSAYTDPAKARKDDPGHPDGCIVHSYHQIFTSGHAAIKEECLKGGRGCVVCKKELIANMNAYFAPIRQKRIELGNDLGYVRNVLKQGIIKGQEVTGDILEKAKMAMKIDYRDILG</sequence>
<evidence type="ECO:0000256" key="4">
    <source>
        <dbReference type="ARBA" id="ARBA00022741"/>
    </source>
</evidence>
<evidence type="ECO:0000256" key="1">
    <source>
        <dbReference type="ARBA" id="ARBA00005594"/>
    </source>
</evidence>
<dbReference type="Pfam" id="PF00579">
    <property type="entry name" value="tRNA-synt_1b"/>
    <property type="match status" value="1"/>
</dbReference>
<evidence type="ECO:0000256" key="9">
    <source>
        <dbReference type="NCBIfam" id="TIGR00233"/>
    </source>
</evidence>
<dbReference type="InterPro" id="IPR002305">
    <property type="entry name" value="aa-tRNA-synth_Ic"/>
</dbReference>
<protein>
    <recommendedName>
        <fullName evidence="2 9">Tryptophan--tRNA ligase</fullName>
        <ecNumber evidence="2 9">6.1.1.2</ecNumber>
    </recommendedName>
</protein>
<dbReference type="EMBL" id="JACQXR010000030">
    <property type="protein sequence ID" value="MBI4726082.1"/>
    <property type="molecule type" value="Genomic_DNA"/>
</dbReference>
<dbReference type="EC" id="6.1.1.2" evidence="2 9"/>
<reference evidence="11" key="1">
    <citation type="submission" date="2020-07" db="EMBL/GenBank/DDBJ databases">
        <title>Huge and variable diversity of episymbiotic CPR bacteria and DPANN archaea in groundwater ecosystems.</title>
        <authorList>
            <person name="He C.Y."/>
            <person name="Keren R."/>
            <person name="Whittaker M."/>
            <person name="Farag I.F."/>
            <person name="Doudna J."/>
            <person name="Cate J.H.D."/>
            <person name="Banfield J.F."/>
        </authorList>
    </citation>
    <scope>NUCLEOTIDE SEQUENCE</scope>
    <source>
        <strain evidence="11">NC_groundwater_1520_Pr4_B-0.1um_53_5</strain>
    </source>
</reference>
<dbReference type="PRINTS" id="PR01039">
    <property type="entry name" value="TRNASYNTHTRP"/>
</dbReference>
<evidence type="ECO:0000256" key="3">
    <source>
        <dbReference type="ARBA" id="ARBA00022598"/>
    </source>
</evidence>
<dbReference type="Gene3D" id="3.40.50.620">
    <property type="entry name" value="HUPs"/>
    <property type="match status" value="1"/>
</dbReference>
<comment type="catalytic activity">
    <reaction evidence="8">
        <text>tRNA(Trp) + L-tryptophan + ATP = L-tryptophyl-tRNA(Trp) + AMP + diphosphate + H(+)</text>
        <dbReference type="Rhea" id="RHEA:24080"/>
        <dbReference type="Rhea" id="RHEA-COMP:9671"/>
        <dbReference type="Rhea" id="RHEA-COMP:9705"/>
        <dbReference type="ChEBI" id="CHEBI:15378"/>
        <dbReference type="ChEBI" id="CHEBI:30616"/>
        <dbReference type="ChEBI" id="CHEBI:33019"/>
        <dbReference type="ChEBI" id="CHEBI:57912"/>
        <dbReference type="ChEBI" id="CHEBI:78442"/>
        <dbReference type="ChEBI" id="CHEBI:78535"/>
        <dbReference type="ChEBI" id="CHEBI:456215"/>
        <dbReference type="EC" id="6.1.1.2"/>
    </reaction>
</comment>
<dbReference type="Proteomes" id="UP000736328">
    <property type="component" value="Unassembled WGS sequence"/>
</dbReference>
<organism evidence="11 12">
    <name type="scientific">candidate division TA06 bacterium</name>
    <dbReference type="NCBI Taxonomy" id="2250710"/>
    <lineage>
        <taxon>Bacteria</taxon>
        <taxon>Bacteria division TA06</taxon>
    </lineage>
</organism>
<dbReference type="Gene3D" id="1.10.240.10">
    <property type="entry name" value="Tyrosyl-Transfer RNA Synthetase"/>
    <property type="match status" value="1"/>
</dbReference>
<dbReference type="PROSITE" id="PS00178">
    <property type="entry name" value="AA_TRNA_LIGASE_I"/>
    <property type="match status" value="1"/>
</dbReference>
<evidence type="ECO:0000313" key="11">
    <source>
        <dbReference type="EMBL" id="MBI4726082.1"/>
    </source>
</evidence>
<dbReference type="NCBIfam" id="TIGR00233">
    <property type="entry name" value="trpS"/>
    <property type="match status" value="1"/>
</dbReference>
<dbReference type="InterPro" id="IPR002306">
    <property type="entry name" value="Trp-tRNA-ligase"/>
</dbReference>
<dbReference type="CDD" id="cd00806">
    <property type="entry name" value="TrpRS_core"/>
    <property type="match status" value="1"/>
</dbReference>
<evidence type="ECO:0000256" key="2">
    <source>
        <dbReference type="ARBA" id="ARBA00013161"/>
    </source>
</evidence>
<name>A0A933I7J7_UNCT6</name>
<comment type="caution">
    <text evidence="11">The sequence shown here is derived from an EMBL/GenBank/DDBJ whole genome shotgun (WGS) entry which is preliminary data.</text>
</comment>
<keyword evidence="5 10" id="KW-0067">ATP-binding</keyword>
<dbReference type="PANTHER" id="PTHR43766:SF1">
    <property type="entry name" value="TRYPTOPHAN--TRNA LIGASE, MITOCHONDRIAL"/>
    <property type="match status" value="1"/>
</dbReference>